<evidence type="ECO:0000313" key="2">
    <source>
        <dbReference type="EMBL" id="EJT70375.1"/>
    </source>
</evidence>
<reference evidence="2" key="2">
    <citation type="submission" date="2010-07" db="EMBL/GenBank/DDBJ databases">
        <authorList>
            <consortium name="The Broad Institute Genome Sequencing Platform"/>
            <consortium name="Broad Institute Genome Sequencing Center for Infectious Disease"/>
            <person name="Ma L.-J."/>
            <person name="Dead R."/>
            <person name="Young S."/>
            <person name="Zeng Q."/>
            <person name="Koehrsen M."/>
            <person name="Alvarado L."/>
            <person name="Berlin A."/>
            <person name="Chapman S.B."/>
            <person name="Chen Z."/>
            <person name="Freedman E."/>
            <person name="Gellesch M."/>
            <person name="Goldberg J."/>
            <person name="Griggs A."/>
            <person name="Gujja S."/>
            <person name="Heilman E.R."/>
            <person name="Heiman D."/>
            <person name="Hepburn T."/>
            <person name="Howarth C."/>
            <person name="Jen D."/>
            <person name="Larson L."/>
            <person name="Mehta T."/>
            <person name="Neiman D."/>
            <person name="Pearson M."/>
            <person name="Roberts A."/>
            <person name="Saif S."/>
            <person name="Shea T."/>
            <person name="Shenoy N."/>
            <person name="Sisk P."/>
            <person name="Stolte C."/>
            <person name="Sykes S."/>
            <person name="Walk T."/>
            <person name="White J."/>
            <person name="Yandava C."/>
            <person name="Haas B."/>
            <person name="Nusbaum C."/>
            <person name="Birren B."/>
        </authorList>
    </citation>
    <scope>NUCLEOTIDE SEQUENCE</scope>
    <source>
        <strain evidence="2">R3-111a-1</strain>
    </source>
</reference>
<accession>J3PD30</accession>
<feature type="region of interest" description="Disordered" evidence="1">
    <location>
        <begin position="50"/>
        <end position="84"/>
    </location>
</feature>
<organism evidence="2">
    <name type="scientific">Gaeumannomyces tritici (strain R3-111a-1)</name>
    <name type="common">Wheat and barley take-all root rot fungus</name>
    <name type="synonym">Gaeumannomyces graminis var. tritici</name>
    <dbReference type="NCBI Taxonomy" id="644352"/>
    <lineage>
        <taxon>Eukaryota</taxon>
        <taxon>Fungi</taxon>
        <taxon>Dikarya</taxon>
        <taxon>Ascomycota</taxon>
        <taxon>Pezizomycotina</taxon>
        <taxon>Sordariomycetes</taxon>
        <taxon>Sordariomycetidae</taxon>
        <taxon>Magnaporthales</taxon>
        <taxon>Magnaporthaceae</taxon>
        <taxon>Gaeumannomyces</taxon>
    </lineage>
</organism>
<dbReference type="EMBL" id="GL385401">
    <property type="protein sequence ID" value="EJT70375.1"/>
    <property type="molecule type" value="Genomic_DNA"/>
</dbReference>
<evidence type="ECO:0000313" key="3">
    <source>
        <dbReference type="EnsemblFungi" id="EJT70375"/>
    </source>
</evidence>
<dbReference type="GeneID" id="20351859"/>
<sequence>MGEEQGWARVAGRGVSRLPVGKFLKRGDGLRVRLNWGEGWARIRGNARGVNGPSWTDGQPNLSRTPGRAPASLRGCADGARRQPPSRAHLGVVWRGHSAWSDVTAGGAVYEPHGSGNGLTEAKRKQRGHAMPYKQCHTWASSKRCTHLSLYLGHISSPQSRDPTVRMAQSHVARRLGCLDAATQAP</sequence>
<evidence type="ECO:0000313" key="4">
    <source>
        <dbReference type="Proteomes" id="UP000006039"/>
    </source>
</evidence>
<reference evidence="4" key="1">
    <citation type="submission" date="2010-07" db="EMBL/GenBank/DDBJ databases">
        <title>The genome sequence of Gaeumannomyces graminis var. tritici strain R3-111a-1.</title>
        <authorList>
            <consortium name="The Broad Institute Genome Sequencing Platform"/>
            <person name="Ma L.-J."/>
            <person name="Dead R."/>
            <person name="Young S."/>
            <person name="Zeng Q."/>
            <person name="Koehrsen M."/>
            <person name="Alvarado L."/>
            <person name="Berlin A."/>
            <person name="Chapman S.B."/>
            <person name="Chen Z."/>
            <person name="Freedman E."/>
            <person name="Gellesch M."/>
            <person name="Goldberg J."/>
            <person name="Griggs A."/>
            <person name="Gujja S."/>
            <person name="Heilman E.R."/>
            <person name="Heiman D."/>
            <person name="Hepburn T."/>
            <person name="Howarth C."/>
            <person name="Jen D."/>
            <person name="Larson L."/>
            <person name="Mehta T."/>
            <person name="Neiman D."/>
            <person name="Pearson M."/>
            <person name="Roberts A."/>
            <person name="Saif S."/>
            <person name="Shea T."/>
            <person name="Shenoy N."/>
            <person name="Sisk P."/>
            <person name="Stolte C."/>
            <person name="Sykes S."/>
            <person name="Walk T."/>
            <person name="White J."/>
            <person name="Yandava C."/>
            <person name="Haas B."/>
            <person name="Nusbaum C."/>
            <person name="Birren B."/>
        </authorList>
    </citation>
    <scope>NUCLEOTIDE SEQUENCE [LARGE SCALE GENOMIC DNA]</scope>
    <source>
        <strain evidence="4">R3-111a-1</strain>
    </source>
</reference>
<evidence type="ECO:0000256" key="1">
    <source>
        <dbReference type="SAM" id="MobiDB-lite"/>
    </source>
</evidence>
<feature type="compositionally biased region" description="Polar residues" evidence="1">
    <location>
        <begin position="53"/>
        <end position="64"/>
    </location>
</feature>
<dbReference type="EnsemblFungi" id="EJT70375">
    <property type="protein sequence ID" value="EJT70375"/>
    <property type="gene ID" value="GGTG_11401"/>
</dbReference>
<dbReference type="HOGENOM" id="CLU_1454509_0_0_1"/>
<dbReference type="AlphaFoldDB" id="J3PD30"/>
<reference evidence="2" key="3">
    <citation type="submission" date="2010-09" db="EMBL/GenBank/DDBJ databases">
        <title>Annotation of Gaeumannomyces graminis var. tritici R3-111a-1.</title>
        <authorList>
            <consortium name="The Broad Institute Genome Sequencing Platform"/>
            <person name="Ma L.-J."/>
            <person name="Dead R."/>
            <person name="Young S.K."/>
            <person name="Zeng Q."/>
            <person name="Gargeya S."/>
            <person name="Fitzgerald M."/>
            <person name="Haas B."/>
            <person name="Abouelleil A."/>
            <person name="Alvarado L."/>
            <person name="Arachchi H.M."/>
            <person name="Berlin A."/>
            <person name="Brown A."/>
            <person name="Chapman S.B."/>
            <person name="Chen Z."/>
            <person name="Dunbar C."/>
            <person name="Freedman E."/>
            <person name="Gearin G."/>
            <person name="Gellesch M."/>
            <person name="Goldberg J."/>
            <person name="Griggs A."/>
            <person name="Gujja S."/>
            <person name="Heiman D."/>
            <person name="Howarth C."/>
            <person name="Larson L."/>
            <person name="Lui A."/>
            <person name="MacDonald P.J.P."/>
            <person name="Mehta T."/>
            <person name="Montmayeur A."/>
            <person name="Murphy C."/>
            <person name="Neiman D."/>
            <person name="Pearson M."/>
            <person name="Priest M."/>
            <person name="Roberts A."/>
            <person name="Saif S."/>
            <person name="Shea T."/>
            <person name="Shenoy N."/>
            <person name="Sisk P."/>
            <person name="Stolte C."/>
            <person name="Sykes S."/>
            <person name="Yandava C."/>
            <person name="Wortman J."/>
            <person name="Nusbaum C."/>
            <person name="Birren B."/>
        </authorList>
    </citation>
    <scope>NUCLEOTIDE SEQUENCE</scope>
    <source>
        <strain evidence="2">R3-111a-1</strain>
    </source>
</reference>
<dbReference type="Proteomes" id="UP000006039">
    <property type="component" value="Unassembled WGS sequence"/>
</dbReference>
<gene>
    <name evidence="3" type="primary">20351859</name>
    <name evidence="2" type="ORF">GGTG_11401</name>
</gene>
<name>J3PD30_GAET3</name>
<dbReference type="VEuPathDB" id="FungiDB:GGTG_11401"/>
<reference evidence="3" key="4">
    <citation type="journal article" date="2015" name="G3 (Bethesda)">
        <title>Genome sequences of three phytopathogenic species of the Magnaporthaceae family of fungi.</title>
        <authorList>
            <person name="Okagaki L.H."/>
            <person name="Nunes C.C."/>
            <person name="Sailsbery J."/>
            <person name="Clay B."/>
            <person name="Brown D."/>
            <person name="John T."/>
            <person name="Oh Y."/>
            <person name="Young N."/>
            <person name="Fitzgerald M."/>
            <person name="Haas B.J."/>
            <person name="Zeng Q."/>
            <person name="Young S."/>
            <person name="Adiconis X."/>
            <person name="Fan L."/>
            <person name="Levin J.Z."/>
            <person name="Mitchell T.K."/>
            <person name="Okubara P.A."/>
            <person name="Farman M.L."/>
            <person name="Kohn L.M."/>
            <person name="Birren B."/>
            <person name="Ma L.-J."/>
            <person name="Dean R.A."/>
        </authorList>
    </citation>
    <scope>NUCLEOTIDE SEQUENCE</scope>
    <source>
        <strain evidence="3">R3-111a-1</strain>
    </source>
</reference>
<protein>
    <submittedName>
        <fullName evidence="2 3">Uncharacterized protein</fullName>
    </submittedName>
</protein>
<proteinExistence type="predicted"/>
<reference evidence="3" key="5">
    <citation type="submission" date="2018-04" db="UniProtKB">
        <authorList>
            <consortium name="EnsemblFungi"/>
        </authorList>
    </citation>
    <scope>IDENTIFICATION</scope>
    <source>
        <strain evidence="3">R3-111a-1</strain>
    </source>
</reference>
<keyword evidence="4" id="KW-1185">Reference proteome</keyword>
<dbReference type="RefSeq" id="XP_009227553.1">
    <property type="nucleotide sequence ID" value="XM_009229289.1"/>
</dbReference>